<comment type="caution">
    <text evidence="2">The sequence shown here is derived from an EMBL/GenBank/DDBJ whole genome shotgun (WGS) entry which is preliminary data.</text>
</comment>
<dbReference type="EMBL" id="JAWDGP010002459">
    <property type="protein sequence ID" value="KAK3783052.1"/>
    <property type="molecule type" value="Genomic_DNA"/>
</dbReference>
<evidence type="ECO:0000256" key="1">
    <source>
        <dbReference type="SAM" id="MobiDB-lite"/>
    </source>
</evidence>
<reference evidence="2" key="1">
    <citation type="journal article" date="2023" name="G3 (Bethesda)">
        <title>A reference genome for the long-term kleptoplast-retaining sea slug Elysia crispata morphotype clarki.</title>
        <authorList>
            <person name="Eastman K.E."/>
            <person name="Pendleton A.L."/>
            <person name="Shaikh M.A."/>
            <person name="Suttiyut T."/>
            <person name="Ogas R."/>
            <person name="Tomko P."/>
            <person name="Gavelis G."/>
            <person name="Widhalm J.R."/>
            <person name="Wisecaver J.H."/>
        </authorList>
    </citation>
    <scope>NUCLEOTIDE SEQUENCE</scope>
    <source>
        <strain evidence="2">ECLA1</strain>
    </source>
</reference>
<accession>A0AAE1A8P2</accession>
<name>A0AAE1A8P2_9GAST</name>
<sequence length="360" mass="40814">MMSQPDVRRSQLHRTRLAALQVSARTLAVVVMVILLDHASAARLADGNVDCTGLLCQQRQEHNLDKFSSLQRASLLRSRISSIYSDALGLGNANSGSIFQTRARYNPLTWNNLPAEARALSDYRPWGDGHKEPAKQLDSADPKTRTEAARLNVVQSESQTFSSNLSPEEPDFSWHPVYKSEDFGKVEAKRQQGWHIQYGKRDFSDEGDEKRRADSHFETNLPSTKRLESSMAENLLERDLPIPQETLDFLYMSKFLSYPHRLRLARKLTSLLKEIVRQGTRSHSKGGKSDDTVWGENTTASYESVGSSHRGDRIYSGRSYHGTKRDGVLFPSNDDRPMTKRQQGWHINYGKRDGEKDSAF</sequence>
<evidence type="ECO:0000313" key="3">
    <source>
        <dbReference type="Proteomes" id="UP001283361"/>
    </source>
</evidence>
<keyword evidence="3" id="KW-1185">Reference proteome</keyword>
<dbReference type="AlphaFoldDB" id="A0AAE1A8P2"/>
<organism evidence="2 3">
    <name type="scientific">Elysia crispata</name>
    <name type="common">lettuce slug</name>
    <dbReference type="NCBI Taxonomy" id="231223"/>
    <lineage>
        <taxon>Eukaryota</taxon>
        <taxon>Metazoa</taxon>
        <taxon>Spiralia</taxon>
        <taxon>Lophotrochozoa</taxon>
        <taxon>Mollusca</taxon>
        <taxon>Gastropoda</taxon>
        <taxon>Heterobranchia</taxon>
        <taxon>Euthyneura</taxon>
        <taxon>Panpulmonata</taxon>
        <taxon>Sacoglossa</taxon>
        <taxon>Placobranchoidea</taxon>
        <taxon>Plakobranchidae</taxon>
        <taxon>Elysia</taxon>
    </lineage>
</organism>
<protein>
    <submittedName>
        <fullName evidence="2">Uncharacterized protein</fullName>
    </submittedName>
</protein>
<feature type="region of interest" description="Disordered" evidence="1">
    <location>
        <begin position="325"/>
        <end position="360"/>
    </location>
</feature>
<feature type="compositionally biased region" description="Basic and acidic residues" evidence="1">
    <location>
        <begin position="350"/>
        <end position="360"/>
    </location>
</feature>
<feature type="compositionally biased region" description="Basic and acidic residues" evidence="1">
    <location>
        <begin position="325"/>
        <end position="338"/>
    </location>
</feature>
<proteinExistence type="predicted"/>
<feature type="region of interest" description="Disordered" evidence="1">
    <location>
        <begin position="200"/>
        <end position="221"/>
    </location>
</feature>
<evidence type="ECO:0000313" key="2">
    <source>
        <dbReference type="EMBL" id="KAK3783052.1"/>
    </source>
</evidence>
<dbReference type="Proteomes" id="UP001283361">
    <property type="component" value="Unassembled WGS sequence"/>
</dbReference>
<feature type="compositionally biased region" description="Basic and acidic residues" evidence="1">
    <location>
        <begin position="200"/>
        <end position="217"/>
    </location>
</feature>
<gene>
    <name evidence="2" type="ORF">RRG08_018884</name>
</gene>